<dbReference type="AlphaFoldDB" id="A0A9P6DEU1"/>
<dbReference type="Proteomes" id="UP000807025">
    <property type="component" value="Unassembled WGS sequence"/>
</dbReference>
<organism evidence="1 2">
    <name type="scientific">Pleurotus eryngii</name>
    <name type="common">Boletus of the steppes</name>
    <dbReference type="NCBI Taxonomy" id="5323"/>
    <lineage>
        <taxon>Eukaryota</taxon>
        <taxon>Fungi</taxon>
        <taxon>Dikarya</taxon>
        <taxon>Basidiomycota</taxon>
        <taxon>Agaricomycotina</taxon>
        <taxon>Agaricomycetes</taxon>
        <taxon>Agaricomycetidae</taxon>
        <taxon>Agaricales</taxon>
        <taxon>Pleurotineae</taxon>
        <taxon>Pleurotaceae</taxon>
        <taxon>Pleurotus</taxon>
    </lineage>
</organism>
<keyword evidence="2" id="KW-1185">Reference proteome</keyword>
<proteinExistence type="predicted"/>
<sequence length="151" mass="17193">MTIVQISSTSMTSVDTQTTHTSTSLDHIRIIETMTSAFLPTPSTSFTAASNHVRPDSIQARFASFPASSALDHQRFRHVKVPGGLWLWSRNWQRFLRHSQTATSSALFRTHRRPRIGVIAQRPFARYHESDGDYHTHTPVLISDIRCYITK</sequence>
<evidence type="ECO:0000313" key="1">
    <source>
        <dbReference type="EMBL" id="KAF9494469.1"/>
    </source>
</evidence>
<comment type="caution">
    <text evidence="1">The sequence shown here is derived from an EMBL/GenBank/DDBJ whole genome shotgun (WGS) entry which is preliminary data.</text>
</comment>
<accession>A0A9P6DEU1</accession>
<protein>
    <submittedName>
        <fullName evidence="1">Uncharacterized protein</fullName>
    </submittedName>
</protein>
<gene>
    <name evidence="1" type="ORF">BDN71DRAFT_980278</name>
</gene>
<dbReference type="EMBL" id="MU154572">
    <property type="protein sequence ID" value="KAF9494469.1"/>
    <property type="molecule type" value="Genomic_DNA"/>
</dbReference>
<reference evidence="1" key="1">
    <citation type="submission" date="2020-11" db="EMBL/GenBank/DDBJ databases">
        <authorList>
            <consortium name="DOE Joint Genome Institute"/>
            <person name="Ahrendt S."/>
            <person name="Riley R."/>
            <person name="Andreopoulos W."/>
            <person name="Labutti K."/>
            <person name="Pangilinan J."/>
            <person name="Ruiz-Duenas F.J."/>
            <person name="Barrasa J.M."/>
            <person name="Sanchez-Garcia M."/>
            <person name="Camarero S."/>
            <person name="Miyauchi S."/>
            <person name="Serrano A."/>
            <person name="Linde D."/>
            <person name="Babiker R."/>
            <person name="Drula E."/>
            <person name="Ayuso-Fernandez I."/>
            <person name="Pacheco R."/>
            <person name="Padilla G."/>
            <person name="Ferreira P."/>
            <person name="Barriuso J."/>
            <person name="Kellner H."/>
            <person name="Castanera R."/>
            <person name="Alfaro M."/>
            <person name="Ramirez L."/>
            <person name="Pisabarro A.G."/>
            <person name="Kuo A."/>
            <person name="Tritt A."/>
            <person name="Lipzen A."/>
            <person name="He G."/>
            <person name="Yan M."/>
            <person name="Ng V."/>
            <person name="Cullen D."/>
            <person name="Martin F."/>
            <person name="Rosso M.-N."/>
            <person name="Henrissat B."/>
            <person name="Hibbett D."/>
            <person name="Martinez A.T."/>
            <person name="Grigoriev I.V."/>
        </authorList>
    </citation>
    <scope>NUCLEOTIDE SEQUENCE</scope>
    <source>
        <strain evidence="1">ATCC 90797</strain>
    </source>
</reference>
<name>A0A9P6DEU1_PLEER</name>
<evidence type="ECO:0000313" key="2">
    <source>
        <dbReference type="Proteomes" id="UP000807025"/>
    </source>
</evidence>